<dbReference type="PANTHER" id="PTHR42920">
    <property type="entry name" value="OS03G0707200 PROTEIN-RELATED"/>
    <property type="match status" value="1"/>
</dbReference>
<dbReference type="PANTHER" id="PTHR42920:SF5">
    <property type="entry name" value="EAMA DOMAIN-CONTAINING PROTEIN"/>
    <property type="match status" value="1"/>
</dbReference>
<evidence type="ECO:0000256" key="3">
    <source>
        <dbReference type="ARBA" id="ARBA00022692"/>
    </source>
</evidence>
<dbReference type="InterPro" id="IPR051258">
    <property type="entry name" value="Diverse_Substrate_Transporter"/>
</dbReference>
<keyword evidence="3 6" id="KW-0812">Transmembrane</keyword>
<evidence type="ECO:0000259" key="7">
    <source>
        <dbReference type="Pfam" id="PF00892"/>
    </source>
</evidence>
<evidence type="ECO:0000313" key="8">
    <source>
        <dbReference type="EMBL" id="WBE24124.1"/>
    </source>
</evidence>
<feature type="domain" description="EamA" evidence="7">
    <location>
        <begin position="185"/>
        <end position="297"/>
    </location>
</feature>
<keyword evidence="5 6" id="KW-0472">Membrane</keyword>
<accession>A0AAE9VLC4</accession>
<evidence type="ECO:0000256" key="4">
    <source>
        <dbReference type="ARBA" id="ARBA00022989"/>
    </source>
</evidence>
<dbReference type="AlphaFoldDB" id="A0AAE9VLC4"/>
<dbReference type="Pfam" id="PF00892">
    <property type="entry name" value="EamA"/>
    <property type="match status" value="2"/>
</dbReference>
<evidence type="ECO:0000256" key="5">
    <source>
        <dbReference type="ARBA" id="ARBA00023136"/>
    </source>
</evidence>
<dbReference type="RefSeq" id="WP_269817065.1">
    <property type="nucleotide sequence ID" value="NZ_CP114976.1"/>
</dbReference>
<evidence type="ECO:0000256" key="6">
    <source>
        <dbReference type="SAM" id="Phobius"/>
    </source>
</evidence>
<feature type="transmembrane region" description="Helical" evidence="6">
    <location>
        <begin position="96"/>
        <end position="114"/>
    </location>
</feature>
<organism evidence="8 9">
    <name type="scientific">Denitrificimonas caeni</name>
    <dbReference type="NCBI Taxonomy" id="521720"/>
    <lineage>
        <taxon>Bacteria</taxon>
        <taxon>Pseudomonadati</taxon>
        <taxon>Pseudomonadota</taxon>
        <taxon>Gammaproteobacteria</taxon>
        <taxon>Pseudomonadales</taxon>
        <taxon>Pseudomonadaceae</taxon>
        <taxon>Denitrificimonas</taxon>
    </lineage>
</organism>
<dbReference type="EMBL" id="CP114976">
    <property type="protein sequence ID" value="WBE24124.1"/>
    <property type="molecule type" value="Genomic_DNA"/>
</dbReference>
<comment type="subcellular location">
    <subcellularLocation>
        <location evidence="1">Cell membrane</location>
        <topology evidence="1">Multi-pass membrane protein</topology>
    </subcellularLocation>
</comment>
<keyword evidence="4 6" id="KW-1133">Transmembrane helix</keyword>
<protein>
    <submittedName>
        <fullName evidence="8">DMT family transporter</fullName>
    </submittedName>
</protein>
<dbReference type="Gene3D" id="1.10.3730.20">
    <property type="match status" value="1"/>
</dbReference>
<dbReference type="SUPFAM" id="SSF103481">
    <property type="entry name" value="Multidrug resistance efflux transporter EmrE"/>
    <property type="match status" value="2"/>
</dbReference>
<evidence type="ECO:0000313" key="9">
    <source>
        <dbReference type="Proteomes" id="UP001212189"/>
    </source>
</evidence>
<feature type="transmembrane region" description="Helical" evidence="6">
    <location>
        <begin position="65"/>
        <end position="84"/>
    </location>
</feature>
<feature type="transmembrane region" description="Helical" evidence="6">
    <location>
        <begin position="256"/>
        <end position="276"/>
    </location>
</feature>
<feature type="transmembrane region" description="Helical" evidence="6">
    <location>
        <begin position="149"/>
        <end position="170"/>
    </location>
</feature>
<feature type="transmembrane region" description="Helical" evidence="6">
    <location>
        <begin position="35"/>
        <end position="53"/>
    </location>
</feature>
<evidence type="ECO:0000256" key="1">
    <source>
        <dbReference type="ARBA" id="ARBA00004651"/>
    </source>
</evidence>
<evidence type="ECO:0000256" key="2">
    <source>
        <dbReference type="ARBA" id="ARBA00022475"/>
    </source>
</evidence>
<feature type="transmembrane region" description="Helical" evidence="6">
    <location>
        <begin position="123"/>
        <end position="143"/>
    </location>
</feature>
<dbReference type="GO" id="GO:0005886">
    <property type="term" value="C:plasma membrane"/>
    <property type="evidence" value="ECO:0007669"/>
    <property type="project" value="UniProtKB-SubCell"/>
</dbReference>
<dbReference type="InterPro" id="IPR000620">
    <property type="entry name" value="EamA_dom"/>
</dbReference>
<gene>
    <name evidence="8" type="ORF">O6P33_06910</name>
</gene>
<keyword evidence="2" id="KW-1003">Cell membrane</keyword>
<dbReference type="Proteomes" id="UP001212189">
    <property type="component" value="Chromosome"/>
</dbReference>
<sequence>MKRATQSDLLLVAVTLIAAVSWVFSKEAIALMPPLLFMGLRFLLAAAFLACLGYRQLLRLTSEHIVRSVQVGIVFGLAMLFWVLGLAHSDSMGEGAFLTSLGVLLVPIVARVFFSEPIPRSTWLALPVALVGMVLLSLAQGFSIQRGQVFYLIAALGLALFFTLNTRVATVSVRQARGNKAAAELSAVDPLALTVIALTAVGLVTLLASLLFENWRGTTLQWSPALLGWLVASAIIGTAARFWLQTFAQSLTTQTSGAVILILEPIWVALFAALWFAETLSALQLVGCVMIFLALLVNRWQVMRSIVTQRGI</sequence>
<reference evidence="8 9" key="1">
    <citation type="submission" date="2022-12" db="EMBL/GenBank/DDBJ databases">
        <title>Coexistence and Characterization of a Novel Tigecycline Resistance gene tet(X) variant and blaNDM-1 in a Pseudomonas caeni Isolate of Chicken Origin.</title>
        <authorList>
            <person name="Lu X."/>
            <person name="Zhang L."/>
            <person name="Li R."/>
            <person name="Wang Z."/>
        </authorList>
    </citation>
    <scope>NUCLEOTIDE SEQUENCE [LARGE SCALE GENOMIC DNA]</scope>
    <source>
        <strain evidence="8 9">CE14</strain>
    </source>
</reference>
<keyword evidence="9" id="KW-1185">Reference proteome</keyword>
<proteinExistence type="predicted"/>
<feature type="transmembrane region" description="Helical" evidence="6">
    <location>
        <begin position="282"/>
        <end position="300"/>
    </location>
</feature>
<feature type="transmembrane region" description="Helical" evidence="6">
    <location>
        <begin position="224"/>
        <end position="244"/>
    </location>
</feature>
<feature type="domain" description="EamA" evidence="7">
    <location>
        <begin position="8"/>
        <end position="137"/>
    </location>
</feature>
<feature type="transmembrane region" description="Helical" evidence="6">
    <location>
        <begin position="191"/>
        <end position="212"/>
    </location>
</feature>
<dbReference type="InterPro" id="IPR037185">
    <property type="entry name" value="EmrE-like"/>
</dbReference>
<name>A0AAE9VLC4_9GAMM</name>
<dbReference type="KEGG" id="dce:O6P33_06910"/>